<gene>
    <name evidence="1" type="ORF">BDD41_3141</name>
</gene>
<dbReference type="EMBL" id="QTUJ01000002">
    <property type="protein sequence ID" value="REF70409.1"/>
    <property type="molecule type" value="Genomic_DNA"/>
</dbReference>
<reference evidence="1 2" key="1">
    <citation type="submission" date="2018-08" db="EMBL/GenBank/DDBJ databases">
        <title>Genomic Encyclopedia of Archaeal and Bacterial Type Strains, Phase II (KMG-II): from individual species to whole genera.</title>
        <authorList>
            <person name="Goeker M."/>
        </authorList>
    </citation>
    <scope>NUCLEOTIDE SEQUENCE [LARGE SCALE GENOMIC DNA]</scope>
    <source>
        <strain evidence="1 2">DSM 17099</strain>
    </source>
</reference>
<name>A0A3D9XU04_PARVE</name>
<sequence>MCLDPLTAALTAATSSGGGGLFSSLGSLFSVGSGVVGAYSSIQSGRAAQAAAEATARQQEAAARESLRQGEDESERKRRAGAAVLAQQRVAMAANGVDVSSASAIELLDDTKAAIEDDAFAIRQNFRNQAGNYSQMAANSRTEGANALSQGRWGAASTILSTGAKVGEKYSQWARDRATPRYA</sequence>
<organism evidence="1 2">
    <name type="scientific">Paracoccus versutus</name>
    <name type="common">Thiobacillus versutus</name>
    <dbReference type="NCBI Taxonomy" id="34007"/>
    <lineage>
        <taxon>Bacteria</taxon>
        <taxon>Pseudomonadati</taxon>
        <taxon>Pseudomonadota</taxon>
        <taxon>Alphaproteobacteria</taxon>
        <taxon>Rhodobacterales</taxon>
        <taxon>Paracoccaceae</taxon>
        <taxon>Paracoccus</taxon>
    </lineage>
</organism>
<protein>
    <submittedName>
        <fullName evidence="1">Uncharacterized protein</fullName>
    </submittedName>
</protein>
<evidence type="ECO:0000313" key="2">
    <source>
        <dbReference type="Proteomes" id="UP000256941"/>
    </source>
</evidence>
<proteinExistence type="predicted"/>
<evidence type="ECO:0000313" key="1">
    <source>
        <dbReference type="EMBL" id="REF70409.1"/>
    </source>
</evidence>
<dbReference type="Proteomes" id="UP000256941">
    <property type="component" value="Unassembled WGS sequence"/>
</dbReference>
<dbReference type="AlphaFoldDB" id="A0A3D9XU04"/>
<dbReference type="RefSeq" id="WP_116222327.1">
    <property type="nucleotide sequence ID" value="NZ_CP038197.1"/>
</dbReference>
<comment type="caution">
    <text evidence="1">The sequence shown here is derived from an EMBL/GenBank/DDBJ whole genome shotgun (WGS) entry which is preliminary data.</text>
</comment>
<accession>A0A3D9XU04</accession>